<evidence type="ECO:0000313" key="3">
    <source>
        <dbReference type="Proteomes" id="UP000598120"/>
    </source>
</evidence>
<name>A0A8J2TS50_9FLAO</name>
<keyword evidence="3" id="KW-1185">Reference proteome</keyword>
<dbReference type="EMBL" id="BMIC01000001">
    <property type="protein sequence ID" value="GFZ76696.1"/>
    <property type="molecule type" value="Genomic_DNA"/>
</dbReference>
<sequence length="187" mass="22209">MKIIRIFFLLLILSSCNNQKNSTVEKKTEKSVKQSIEIQTESAYEKYMSGKVESFDWNLVFNKAEKYRTVSTKHSEHDKIPNDFLDFSKKFISDSLFQKQHIDFNNLIAVIGSCDETFVLNDENWVFDNWEFVTYLGIDEEVENTFYFSDSVFFCQYILKEVGTYRILGFEKKDNEWFLTLYDVNDC</sequence>
<gene>
    <name evidence="2" type="ORF">GCM10011531_02460</name>
</gene>
<keyword evidence="1" id="KW-0732">Signal</keyword>
<feature type="signal peptide" evidence="1">
    <location>
        <begin position="1"/>
        <end position="20"/>
    </location>
</feature>
<dbReference type="RefSeq" id="WP_188604517.1">
    <property type="nucleotide sequence ID" value="NZ_BMIC01000001.1"/>
</dbReference>
<proteinExistence type="predicted"/>
<protein>
    <recommendedName>
        <fullName evidence="4">Lipoprotein</fullName>
    </recommendedName>
</protein>
<organism evidence="2 3">
    <name type="scientific">Aquaticitalea lipolytica</name>
    <dbReference type="NCBI Taxonomy" id="1247562"/>
    <lineage>
        <taxon>Bacteria</taxon>
        <taxon>Pseudomonadati</taxon>
        <taxon>Bacteroidota</taxon>
        <taxon>Flavobacteriia</taxon>
        <taxon>Flavobacteriales</taxon>
        <taxon>Flavobacteriaceae</taxon>
        <taxon>Aquaticitalea</taxon>
    </lineage>
</organism>
<feature type="chain" id="PRO_5035272379" description="Lipoprotein" evidence="1">
    <location>
        <begin position="21"/>
        <end position="187"/>
    </location>
</feature>
<dbReference type="PROSITE" id="PS51257">
    <property type="entry name" value="PROKAR_LIPOPROTEIN"/>
    <property type="match status" value="1"/>
</dbReference>
<evidence type="ECO:0000313" key="2">
    <source>
        <dbReference type="EMBL" id="GFZ76696.1"/>
    </source>
</evidence>
<evidence type="ECO:0008006" key="4">
    <source>
        <dbReference type="Google" id="ProtNLM"/>
    </source>
</evidence>
<accession>A0A8J2TS50</accession>
<evidence type="ECO:0000256" key="1">
    <source>
        <dbReference type="SAM" id="SignalP"/>
    </source>
</evidence>
<dbReference type="Proteomes" id="UP000598120">
    <property type="component" value="Unassembled WGS sequence"/>
</dbReference>
<reference evidence="2 3" key="1">
    <citation type="journal article" date="2014" name="Int. J. Syst. Evol. Microbiol.">
        <title>Complete genome sequence of Corynebacterium casei LMG S-19264T (=DSM 44701T), isolated from a smear-ripened cheese.</title>
        <authorList>
            <consortium name="US DOE Joint Genome Institute (JGI-PGF)"/>
            <person name="Walter F."/>
            <person name="Albersmeier A."/>
            <person name="Kalinowski J."/>
            <person name="Ruckert C."/>
        </authorList>
    </citation>
    <scope>NUCLEOTIDE SEQUENCE [LARGE SCALE GENOMIC DNA]</scope>
    <source>
        <strain evidence="2 3">CGMCC 1.15295</strain>
    </source>
</reference>
<dbReference type="AlphaFoldDB" id="A0A8J2TS50"/>
<comment type="caution">
    <text evidence="2">The sequence shown here is derived from an EMBL/GenBank/DDBJ whole genome shotgun (WGS) entry which is preliminary data.</text>
</comment>